<feature type="chain" id="PRO_5045898012" description="Acid shock protein" evidence="2">
    <location>
        <begin position="20"/>
        <end position="141"/>
    </location>
</feature>
<dbReference type="EMBL" id="CP114280">
    <property type="protein sequence ID" value="WFN55689.1"/>
    <property type="molecule type" value="Genomic_DNA"/>
</dbReference>
<evidence type="ECO:0000313" key="4">
    <source>
        <dbReference type="Proteomes" id="UP001219630"/>
    </source>
</evidence>
<evidence type="ECO:0000256" key="1">
    <source>
        <dbReference type="SAM" id="MobiDB-lite"/>
    </source>
</evidence>
<keyword evidence="4" id="KW-1185">Reference proteome</keyword>
<dbReference type="RefSeq" id="WP_125259925.1">
    <property type="nucleotide sequence ID" value="NZ_CP114280.1"/>
</dbReference>
<feature type="region of interest" description="Disordered" evidence="1">
    <location>
        <begin position="85"/>
        <end position="107"/>
    </location>
</feature>
<evidence type="ECO:0000313" key="3">
    <source>
        <dbReference type="EMBL" id="WFN55689.1"/>
    </source>
</evidence>
<proteinExistence type="predicted"/>
<feature type="region of interest" description="Disordered" evidence="1">
    <location>
        <begin position="122"/>
        <end position="141"/>
    </location>
</feature>
<keyword evidence="2" id="KW-0732">Signal</keyword>
<organism evidence="3 4">
    <name type="scientific">Dickeya lacustris</name>
    <dbReference type="NCBI Taxonomy" id="2259638"/>
    <lineage>
        <taxon>Bacteria</taxon>
        <taxon>Pseudomonadati</taxon>
        <taxon>Pseudomonadota</taxon>
        <taxon>Gammaproteobacteria</taxon>
        <taxon>Enterobacterales</taxon>
        <taxon>Pectobacteriaceae</taxon>
        <taxon>Dickeya</taxon>
    </lineage>
</organism>
<evidence type="ECO:0000256" key="2">
    <source>
        <dbReference type="SAM" id="SignalP"/>
    </source>
</evidence>
<accession>A0ABY8G742</accession>
<evidence type="ECO:0008006" key="5">
    <source>
        <dbReference type="Google" id="ProtNLM"/>
    </source>
</evidence>
<name>A0ABY8G742_9GAMM</name>
<sequence>MNMKPLLLGVILATSYAHAASTEVNAKPAVESAASAVVTSKNTANEAVKSQPVAPVKKEADKSAVVEKALKAEKENKAAIKALKKESPAKTVAAEKNTTGTEKSAVEKTAVEKAVPVAGKTAVPVEKNASPEVKTEQKTQQ</sequence>
<protein>
    <recommendedName>
        <fullName evidence="5">Acid shock protein</fullName>
    </recommendedName>
</protein>
<dbReference type="Proteomes" id="UP001219630">
    <property type="component" value="Chromosome"/>
</dbReference>
<reference evidence="3 4" key="1">
    <citation type="submission" date="2022-12" db="EMBL/GenBank/DDBJ databases">
        <title>Complete genome sequencing of Dickeya lacustris type strain LMG30899.</title>
        <authorList>
            <person name="Dobhal S."/>
            <person name="Arizala D."/>
            <person name="Arif M."/>
        </authorList>
    </citation>
    <scope>NUCLEOTIDE SEQUENCE [LARGE SCALE GENOMIC DNA]</scope>
    <source>
        <strain evidence="3 4">LMG30899</strain>
    </source>
</reference>
<gene>
    <name evidence="3" type="ORF">O1Q98_19320</name>
</gene>
<feature type="signal peptide" evidence="2">
    <location>
        <begin position="1"/>
        <end position="19"/>
    </location>
</feature>